<comment type="caution">
    <text evidence="2">The sequence shown here is derived from an EMBL/GenBank/DDBJ whole genome shotgun (WGS) entry which is preliminary data.</text>
</comment>
<dbReference type="Proteomes" id="UP001595556">
    <property type="component" value="Unassembled WGS sequence"/>
</dbReference>
<sequence>MRANFCSFLVACMALAMGDVVAQTCAAPGRDGPGTLTGTVNSFYVPANGTYGSGLTSIPLTRSNVGPPAISPGDLVLVIQMQCADIDAGDSATYGSYTFAASCQAGRHEYARALTGSSDSLVQVNLSASYVQAAPSSASTNVTNRRVFQVVRVPQYSTAAVSGTVTAPAWDGLSGGVVAIDVTGDLYWTGGTIDVSGRGFRGGGGQNRGASNPTTVATGAIDPAFPSATGFRTPGTASGFAQKGEGIAGTPRFVTIGPNAAFDLGSEGYANGDYSRGAPANAGGGGADINNGARDNGGGGGGGNGGTGGRGGYGWRGAGWANISSSYTSTVAPVGAAIIDLRGFGGRTFAQRGVAQLVLGGGGGAGGNNGNTAAGQTSAASGGASGGGLVLVRAGRITGVGTINADGSAATDYAGNDGAGGGGAGGSVSVLAEQGGVGTLTVNARGGRGGNSFATGNVAHAGGGGGGGGVVVLSGGASVSVTGGANGVTTTADNPPGGAAHGASAGTDGVVLTGVALSSAPGPAGARCLPSLTVSKSTSTPVRVSGQDSTASYTITVSNAANLGD</sequence>
<evidence type="ECO:0000313" key="2">
    <source>
        <dbReference type="EMBL" id="MFC3146016.1"/>
    </source>
</evidence>
<feature type="non-terminal residue" evidence="2">
    <location>
        <position position="565"/>
    </location>
</feature>
<gene>
    <name evidence="2" type="ORF">ACFOEN_00005</name>
</gene>
<accession>A0ABV7H0A1</accession>
<keyword evidence="1" id="KW-0732">Signal</keyword>
<evidence type="ECO:0008006" key="4">
    <source>
        <dbReference type="Google" id="ProtNLM"/>
    </source>
</evidence>
<keyword evidence="3" id="KW-1185">Reference proteome</keyword>
<protein>
    <recommendedName>
        <fullName evidence="4">Glycine rich protein</fullName>
    </recommendedName>
</protein>
<feature type="chain" id="PRO_5046123460" description="Glycine rich protein" evidence="1">
    <location>
        <begin position="23"/>
        <end position="565"/>
    </location>
</feature>
<feature type="signal peptide" evidence="1">
    <location>
        <begin position="1"/>
        <end position="22"/>
    </location>
</feature>
<proteinExistence type="predicted"/>
<evidence type="ECO:0000256" key="1">
    <source>
        <dbReference type="SAM" id="SignalP"/>
    </source>
</evidence>
<organism evidence="2 3">
    <name type="scientific">Piscinibacterium candidicorallinum</name>
    <dbReference type="NCBI Taxonomy" id="1793872"/>
    <lineage>
        <taxon>Bacteria</taxon>
        <taxon>Pseudomonadati</taxon>
        <taxon>Pseudomonadota</taxon>
        <taxon>Betaproteobacteria</taxon>
        <taxon>Burkholderiales</taxon>
        <taxon>Piscinibacterium</taxon>
    </lineage>
</organism>
<evidence type="ECO:0000313" key="3">
    <source>
        <dbReference type="Proteomes" id="UP001595556"/>
    </source>
</evidence>
<dbReference type="EMBL" id="JBHRTI010000001">
    <property type="protein sequence ID" value="MFC3146016.1"/>
    <property type="molecule type" value="Genomic_DNA"/>
</dbReference>
<name>A0ABV7H0A1_9BURK</name>
<reference evidence="3" key="1">
    <citation type="journal article" date="2019" name="Int. J. Syst. Evol. Microbiol.">
        <title>The Global Catalogue of Microorganisms (GCM) 10K type strain sequencing project: providing services to taxonomists for standard genome sequencing and annotation.</title>
        <authorList>
            <consortium name="The Broad Institute Genomics Platform"/>
            <consortium name="The Broad Institute Genome Sequencing Center for Infectious Disease"/>
            <person name="Wu L."/>
            <person name="Ma J."/>
        </authorList>
    </citation>
    <scope>NUCLEOTIDE SEQUENCE [LARGE SCALE GENOMIC DNA]</scope>
    <source>
        <strain evidence="3">KCTC 52168</strain>
    </source>
</reference>